<gene>
    <name evidence="1" type="ORF">WBAF_1003</name>
</gene>
<evidence type="ECO:0008006" key="2">
    <source>
        <dbReference type="Google" id="ProtNLM"/>
    </source>
</evidence>
<accession>A0A3B0IXM7</accession>
<dbReference type="EMBL" id="OUNF01000273">
    <property type="protein sequence ID" value="SPP34188.1"/>
    <property type="molecule type" value="Genomic_DNA"/>
</dbReference>
<organism evidence="1">
    <name type="scientific">Wolbachia endosymbiont of Aleurodicus floccissimus</name>
    <dbReference type="NCBI Taxonomy" id="2152762"/>
    <lineage>
        <taxon>Bacteria</taxon>
        <taxon>Pseudomonadati</taxon>
        <taxon>Pseudomonadota</taxon>
        <taxon>Alphaproteobacteria</taxon>
        <taxon>Rickettsiales</taxon>
        <taxon>Anaplasmataceae</taxon>
        <taxon>Wolbachieae</taxon>
        <taxon>Wolbachia</taxon>
    </lineage>
</organism>
<dbReference type="AlphaFoldDB" id="A0A3B0IXM7"/>
<sequence>MKREVNYRKFYKKTSDQEIDKYKCRVVVNHLIRNNVKSSDIEVTSVSNGIVIRGKSKTDV</sequence>
<protein>
    <recommendedName>
        <fullName evidence="2">BON domain-containing protein</fullName>
    </recommendedName>
</protein>
<evidence type="ECO:0000313" key="1">
    <source>
        <dbReference type="EMBL" id="SPP34188.1"/>
    </source>
</evidence>
<reference evidence="1" key="1">
    <citation type="submission" date="2018-04" db="EMBL/GenBank/DDBJ databases">
        <authorList>
            <person name="Go L.Y."/>
            <person name="Mitchell J.A."/>
        </authorList>
    </citation>
    <scope>NUCLEOTIDE SEQUENCE</scope>
    <source>
        <strain evidence="1">WBAF</strain>
    </source>
</reference>
<name>A0A3B0IXM7_9RICK</name>
<proteinExistence type="predicted"/>